<feature type="active site" description="Nucleophile" evidence="7">
    <location>
        <position position="24"/>
    </location>
</feature>
<dbReference type="GO" id="GO:0015035">
    <property type="term" value="F:protein-disulfide reductase activity"/>
    <property type="evidence" value="ECO:0007669"/>
    <property type="project" value="UniProtKB-UniRule"/>
</dbReference>
<proteinExistence type="inferred from homology"/>
<dbReference type="EMBL" id="CP040749">
    <property type="protein sequence ID" value="QCX38574.1"/>
    <property type="molecule type" value="Genomic_DNA"/>
</dbReference>
<keyword evidence="4 8" id="KW-1015">Disulfide bond</keyword>
<evidence type="ECO:0000259" key="9">
    <source>
        <dbReference type="PROSITE" id="PS51352"/>
    </source>
</evidence>
<protein>
    <recommendedName>
        <fullName evidence="6">Thioredoxin</fullName>
    </recommendedName>
</protein>
<feature type="disulfide bond" description="Redox-active" evidence="8">
    <location>
        <begin position="24"/>
        <end position="27"/>
    </location>
</feature>
<dbReference type="Gene3D" id="3.40.30.10">
    <property type="entry name" value="Glutaredoxin"/>
    <property type="match status" value="1"/>
</dbReference>
<dbReference type="PROSITE" id="PS00194">
    <property type="entry name" value="THIOREDOXIN_1"/>
    <property type="match status" value="1"/>
</dbReference>
<feature type="site" description="Deprotonates C-terminal active site Cys" evidence="7">
    <location>
        <position position="18"/>
    </location>
</feature>
<dbReference type="CDD" id="cd02947">
    <property type="entry name" value="TRX_family"/>
    <property type="match status" value="1"/>
</dbReference>
<dbReference type="InterPro" id="IPR013766">
    <property type="entry name" value="Thioredoxin_domain"/>
</dbReference>
<evidence type="ECO:0000256" key="8">
    <source>
        <dbReference type="PIRSR" id="PIRSR000077-4"/>
    </source>
</evidence>
<dbReference type="KEGG" id="fbe:FF125_09070"/>
<feature type="active site" description="Nucleophile" evidence="7">
    <location>
        <position position="27"/>
    </location>
</feature>
<evidence type="ECO:0000256" key="1">
    <source>
        <dbReference type="ARBA" id="ARBA00008987"/>
    </source>
</evidence>
<reference evidence="10 11" key="1">
    <citation type="submission" date="2019-05" db="EMBL/GenBank/DDBJ databases">
        <title>Algicella ahnfeltiae gen. nov., sp. nov., a novel marine bacterium of the family Flavobacteriaceae isolated from a red alga.</title>
        <authorList>
            <person name="Nedashkovskaya O.I."/>
            <person name="Kukhlevskiy A.D."/>
            <person name="Kim S.-G."/>
            <person name="Zhukova N.V."/>
            <person name="Mikhailov V.V."/>
        </authorList>
    </citation>
    <scope>NUCLEOTIDE SEQUENCE [LARGE SCALE GENOMIC DNA]</scope>
    <source>
        <strain evidence="10 11">10Alg115</strain>
    </source>
</reference>
<feature type="site" description="Contributes to redox potential value" evidence="7">
    <location>
        <position position="26"/>
    </location>
</feature>
<dbReference type="InterPro" id="IPR005746">
    <property type="entry name" value="Thioredoxin"/>
</dbReference>
<sequence length="99" mass="11201">MKADFSKLIKGDKPVLVDFHAEWCGPCKAQSPIIKQVANEIDGKVRIIKIDIDKNQSIAQRYNVRGVPTLILFKDGKIVWRQSGVQTKEQLLSIIKQNV</sequence>
<dbReference type="InterPro" id="IPR036249">
    <property type="entry name" value="Thioredoxin-like_sf"/>
</dbReference>
<keyword evidence="2" id="KW-0813">Transport</keyword>
<keyword evidence="5 8" id="KW-0676">Redox-active center</keyword>
<feature type="domain" description="Thioredoxin" evidence="9">
    <location>
        <begin position="1"/>
        <end position="99"/>
    </location>
</feature>
<dbReference type="AlphaFoldDB" id="A0A5B7TTN9"/>
<gene>
    <name evidence="10" type="primary">trxA</name>
    <name evidence="10" type="ORF">FF125_09070</name>
</gene>
<evidence type="ECO:0000313" key="10">
    <source>
        <dbReference type="EMBL" id="QCX38574.1"/>
    </source>
</evidence>
<evidence type="ECO:0000256" key="3">
    <source>
        <dbReference type="ARBA" id="ARBA00022982"/>
    </source>
</evidence>
<evidence type="ECO:0000256" key="2">
    <source>
        <dbReference type="ARBA" id="ARBA00022448"/>
    </source>
</evidence>
<dbReference type="PRINTS" id="PR00421">
    <property type="entry name" value="THIOREDOXIN"/>
</dbReference>
<keyword evidence="11" id="KW-1185">Reference proteome</keyword>
<dbReference type="PANTHER" id="PTHR45663:SF11">
    <property type="entry name" value="GEO12009P1"/>
    <property type="match status" value="1"/>
</dbReference>
<accession>A0A5B7TTN9</accession>
<dbReference type="SUPFAM" id="SSF52833">
    <property type="entry name" value="Thioredoxin-like"/>
    <property type="match status" value="1"/>
</dbReference>
<organism evidence="10 11">
    <name type="scientific">Aureibaculum algae</name>
    <dbReference type="NCBI Taxonomy" id="2584122"/>
    <lineage>
        <taxon>Bacteria</taxon>
        <taxon>Pseudomonadati</taxon>
        <taxon>Bacteroidota</taxon>
        <taxon>Flavobacteriia</taxon>
        <taxon>Flavobacteriales</taxon>
        <taxon>Flavobacteriaceae</taxon>
        <taxon>Aureibaculum</taxon>
    </lineage>
</organism>
<dbReference type="Proteomes" id="UP000306229">
    <property type="component" value="Chromosome"/>
</dbReference>
<name>A0A5B7TTN9_9FLAO</name>
<evidence type="ECO:0000256" key="7">
    <source>
        <dbReference type="PIRSR" id="PIRSR000077-1"/>
    </source>
</evidence>
<comment type="similarity">
    <text evidence="1">Belongs to the thioredoxin family.</text>
</comment>
<dbReference type="InterPro" id="IPR017937">
    <property type="entry name" value="Thioredoxin_CS"/>
</dbReference>
<evidence type="ECO:0000256" key="5">
    <source>
        <dbReference type="ARBA" id="ARBA00023284"/>
    </source>
</evidence>
<keyword evidence="3" id="KW-0249">Electron transport</keyword>
<dbReference type="RefSeq" id="WP_138949469.1">
    <property type="nucleotide sequence ID" value="NZ_CP040749.1"/>
</dbReference>
<dbReference type="OrthoDB" id="9790390at2"/>
<dbReference type="GO" id="GO:0005829">
    <property type="term" value="C:cytosol"/>
    <property type="evidence" value="ECO:0007669"/>
    <property type="project" value="TreeGrafter"/>
</dbReference>
<dbReference type="PIRSF" id="PIRSF000077">
    <property type="entry name" value="Thioredoxin"/>
    <property type="match status" value="1"/>
</dbReference>
<dbReference type="FunFam" id="3.40.30.10:FF:000001">
    <property type="entry name" value="Thioredoxin"/>
    <property type="match status" value="1"/>
</dbReference>
<dbReference type="Pfam" id="PF00085">
    <property type="entry name" value="Thioredoxin"/>
    <property type="match status" value="1"/>
</dbReference>
<dbReference type="PROSITE" id="PS51352">
    <property type="entry name" value="THIOREDOXIN_2"/>
    <property type="match status" value="1"/>
</dbReference>
<feature type="site" description="Contributes to redox potential value" evidence="7">
    <location>
        <position position="25"/>
    </location>
</feature>
<evidence type="ECO:0000256" key="6">
    <source>
        <dbReference type="NCBIfam" id="TIGR01068"/>
    </source>
</evidence>
<dbReference type="NCBIfam" id="TIGR01068">
    <property type="entry name" value="thioredoxin"/>
    <property type="match status" value="1"/>
</dbReference>
<dbReference type="GO" id="GO:0045454">
    <property type="term" value="P:cell redox homeostasis"/>
    <property type="evidence" value="ECO:0007669"/>
    <property type="project" value="TreeGrafter"/>
</dbReference>
<dbReference type="PANTHER" id="PTHR45663">
    <property type="entry name" value="GEO12009P1"/>
    <property type="match status" value="1"/>
</dbReference>
<evidence type="ECO:0000313" key="11">
    <source>
        <dbReference type="Proteomes" id="UP000306229"/>
    </source>
</evidence>
<evidence type="ECO:0000256" key="4">
    <source>
        <dbReference type="ARBA" id="ARBA00023157"/>
    </source>
</evidence>